<dbReference type="Proteomes" id="UP001596445">
    <property type="component" value="Unassembled WGS sequence"/>
</dbReference>
<sequence length="53" mass="5593">MSLKEQQAGEPSENNSSRDFTSELATISVLWVLAALLAGGTLIALNDVLTGLF</sequence>
<keyword evidence="1" id="KW-0812">Transmembrane</keyword>
<reference evidence="2 3" key="1">
    <citation type="journal article" date="2019" name="Int. J. Syst. Evol. Microbiol.">
        <title>The Global Catalogue of Microorganisms (GCM) 10K type strain sequencing project: providing services to taxonomists for standard genome sequencing and annotation.</title>
        <authorList>
            <consortium name="The Broad Institute Genomics Platform"/>
            <consortium name="The Broad Institute Genome Sequencing Center for Infectious Disease"/>
            <person name="Wu L."/>
            <person name="Ma J."/>
        </authorList>
    </citation>
    <scope>NUCLEOTIDE SEQUENCE [LARGE SCALE GENOMIC DNA]</scope>
    <source>
        <strain evidence="2 3">JCM 30072</strain>
    </source>
</reference>
<proteinExistence type="predicted"/>
<evidence type="ECO:0000256" key="1">
    <source>
        <dbReference type="SAM" id="Phobius"/>
    </source>
</evidence>
<keyword evidence="3" id="KW-1185">Reference proteome</keyword>
<name>A0ABD5VWR7_9EURY</name>
<dbReference type="EMBL" id="JBHSZI010000001">
    <property type="protein sequence ID" value="MFC7057751.1"/>
    <property type="molecule type" value="Genomic_DNA"/>
</dbReference>
<protein>
    <submittedName>
        <fullName evidence="2">Uncharacterized protein</fullName>
    </submittedName>
</protein>
<evidence type="ECO:0000313" key="2">
    <source>
        <dbReference type="EMBL" id="MFC7057751.1"/>
    </source>
</evidence>
<dbReference type="GeneID" id="76629668"/>
<gene>
    <name evidence="2" type="ORF">ACFQQG_05675</name>
</gene>
<accession>A0ABD5VWR7</accession>
<evidence type="ECO:0000313" key="3">
    <source>
        <dbReference type="Proteomes" id="UP001596445"/>
    </source>
</evidence>
<dbReference type="RefSeq" id="WP_267163535.1">
    <property type="nucleotide sequence ID" value="NZ_CP112972.1"/>
</dbReference>
<feature type="transmembrane region" description="Helical" evidence="1">
    <location>
        <begin position="24"/>
        <end position="45"/>
    </location>
</feature>
<keyword evidence="1" id="KW-1133">Transmembrane helix</keyword>
<comment type="caution">
    <text evidence="2">The sequence shown here is derived from an EMBL/GenBank/DDBJ whole genome shotgun (WGS) entry which is preliminary data.</text>
</comment>
<dbReference type="AlphaFoldDB" id="A0ABD5VWR7"/>
<keyword evidence="1" id="KW-0472">Membrane</keyword>
<organism evidence="2 3">
    <name type="scientific">Halovenus salina</name>
    <dbReference type="NCBI Taxonomy" id="1510225"/>
    <lineage>
        <taxon>Archaea</taxon>
        <taxon>Methanobacteriati</taxon>
        <taxon>Methanobacteriota</taxon>
        <taxon>Stenosarchaea group</taxon>
        <taxon>Halobacteria</taxon>
        <taxon>Halobacteriales</taxon>
        <taxon>Haloarculaceae</taxon>
        <taxon>Halovenus</taxon>
    </lineage>
</organism>